<name>A0A2K9EMG5_9RHOB</name>
<dbReference type="KEGG" id="paro:CUV01_04900"/>
<dbReference type="GO" id="GO:0050043">
    <property type="term" value="F:lactate racemase activity"/>
    <property type="evidence" value="ECO:0007669"/>
    <property type="project" value="InterPro"/>
</dbReference>
<dbReference type="Pfam" id="PF09861">
    <property type="entry name" value="Lar_N"/>
    <property type="match status" value="1"/>
</dbReference>
<protein>
    <recommendedName>
        <fullName evidence="2">LarA-like N-terminal domain-containing protein</fullName>
    </recommendedName>
</protein>
<organism evidence="3 4">
    <name type="scientific">Paracoccus tegillarcae</name>
    <dbReference type="NCBI Taxonomy" id="1529068"/>
    <lineage>
        <taxon>Bacteria</taxon>
        <taxon>Pseudomonadati</taxon>
        <taxon>Pseudomonadota</taxon>
        <taxon>Alphaproteobacteria</taxon>
        <taxon>Rhodobacterales</taxon>
        <taxon>Paracoccaceae</taxon>
        <taxon>Paracoccus</taxon>
    </lineage>
</organism>
<feature type="compositionally biased region" description="Basic and acidic residues" evidence="1">
    <location>
        <begin position="415"/>
        <end position="424"/>
    </location>
</feature>
<dbReference type="Gene3D" id="3.40.50.11440">
    <property type="match status" value="1"/>
</dbReference>
<dbReference type="AlphaFoldDB" id="A0A2K9EMG5"/>
<gene>
    <name evidence="3" type="ORF">CUV01_04900</name>
</gene>
<dbReference type="RefSeq" id="WP_101459479.1">
    <property type="nucleotide sequence ID" value="NZ_CP025408.1"/>
</dbReference>
<dbReference type="InterPro" id="IPR018657">
    <property type="entry name" value="LarA-like_N"/>
</dbReference>
<evidence type="ECO:0000256" key="1">
    <source>
        <dbReference type="SAM" id="MobiDB-lite"/>
    </source>
</evidence>
<feature type="region of interest" description="Disordered" evidence="1">
    <location>
        <begin position="404"/>
        <end position="424"/>
    </location>
</feature>
<sequence length="424" mass="44963">MGIIGKLTADVAIPPMLTIRQIFDDSTITDLPAAVRAEFDRAGAAHGLRPGMSIAVGVGSRGVAELPVIVRATIDAIKAQGALPFIVPAMGSHGGATAEGQEKLLAGLGVTADSMGCELRSSMEVDQIGTLPNGLPVFMDRIARQADGIVVINRIKPHTSFSAELESGLCKMITIGLGKQRGAESCHAMGMGLMGQNVRDMAALSLSREKVLFGIATVENAYDRPCHIELVPADHLLTREPELLDIARKRMPRILLNPLDVLLIERMGKEYSGTGMDPNITGRASTPHMRTSQVVGKLAVLELTGKSGGNANGVGLADVCTQRLFDKIDYDATYANCITSTILASARIPVIAATDREALQLAIKTCNAADPAAPRIAWLTDTLHLETIRVSPALLPEARENPQIEVLGDPSPPAFDDHGNLRIG</sequence>
<keyword evidence="4" id="KW-1185">Reference proteome</keyword>
<dbReference type="Proteomes" id="UP000233742">
    <property type="component" value="Chromosome"/>
</dbReference>
<feature type="domain" description="LarA-like N-terminal" evidence="2">
    <location>
        <begin position="73"/>
        <end position="189"/>
    </location>
</feature>
<reference evidence="3 4" key="1">
    <citation type="submission" date="2017-12" db="EMBL/GenBank/DDBJ databases">
        <authorList>
            <person name="Hurst M.R.H."/>
        </authorList>
    </citation>
    <scope>NUCLEOTIDE SEQUENCE [LARGE SCALE GENOMIC DNA]</scope>
    <source>
        <strain evidence="3 4">BM15</strain>
    </source>
</reference>
<evidence type="ECO:0000313" key="3">
    <source>
        <dbReference type="EMBL" id="AUH32805.1"/>
    </source>
</evidence>
<accession>A0A2K9EMG5</accession>
<evidence type="ECO:0000313" key="4">
    <source>
        <dbReference type="Proteomes" id="UP000233742"/>
    </source>
</evidence>
<evidence type="ECO:0000259" key="2">
    <source>
        <dbReference type="Pfam" id="PF09861"/>
    </source>
</evidence>
<dbReference type="EMBL" id="CP025408">
    <property type="protein sequence ID" value="AUH32805.1"/>
    <property type="molecule type" value="Genomic_DNA"/>
</dbReference>
<proteinExistence type="predicted"/>
<dbReference type="OrthoDB" id="9788398at2"/>